<proteinExistence type="predicted"/>
<dbReference type="Pfam" id="PF17827">
    <property type="entry name" value="PrmC_N"/>
    <property type="match status" value="1"/>
</dbReference>
<sequence length="208" mass="25272">MTLKQAFSHAREILIASNIEDAILEGELLLRHTLKISRVQLYLDLDYELTSKEELRKETVIQLLKRIKELSNNEDGHITYEDCYYFEKYKMREIKNIIEIIEENVVKEKKEFYFFAEKFKKETFNISSFKEIYKNEHYQKIIKMGKKILPYIFEDMQYNNNNNNNVLWYRAIEKITRKKIDIPNDIKGDISDINQYCLKWGRKKQYIK</sequence>
<dbReference type="Gene3D" id="1.10.8.10">
    <property type="entry name" value="DNA helicase RuvA subunit, C-terminal domain"/>
    <property type="match status" value="1"/>
</dbReference>
<organism evidence="2">
    <name type="scientific">marine sediment metagenome</name>
    <dbReference type="NCBI Taxonomy" id="412755"/>
    <lineage>
        <taxon>unclassified sequences</taxon>
        <taxon>metagenomes</taxon>
        <taxon>ecological metagenomes</taxon>
    </lineage>
</organism>
<evidence type="ECO:0000259" key="1">
    <source>
        <dbReference type="Pfam" id="PF17827"/>
    </source>
</evidence>
<evidence type="ECO:0000313" key="2">
    <source>
        <dbReference type="EMBL" id="KKL22337.1"/>
    </source>
</evidence>
<comment type="caution">
    <text evidence="2">The sequence shown here is derived from an EMBL/GenBank/DDBJ whole genome shotgun (WGS) entry which is preliminary data.</text>
</comment>
<dbReference type="EMBL" id="LAZR01037390">
    <property type="protein sequence ID" value="KKL22337.1"/>
    <property type="molecule type" value="Genomic_DNA"/>
</dbReference>
<protein>
    <recommendedName>
        <fullName evidence="1">Release factor glutamine methyltransferase N-terminal domain-containing protein</fullName>
    </recommendedName>
</protein>
<gene>
    <name evidence="2" type="ORF">LCGC14_2436450</name>
</gene>
<name>A0A0F9C7Q9_9ZZZZ</name>
<accession>A0A0F9C7Q9</accession>
<feature type="domain" description="Release factor glutamine methyltransferase N-terminal" evidence="1">
    <location>
        <begin position="5"/>
        <end position="62"/>
    </location>
</feature>
<dbReference type="InterPro" id="IPR040758">
    <property type="entry name" value="PrmC_N"/>
</dbReference>
<reference evidence="2" key="1">
    <citation type="journal article" date="2015" name="Nature">
        <title>Complex archaea that bridge the gap between prokaryotes and eukaryotes.</title>
        <authorList>
            <person name="Spang A."/>
            <person name="Saw J.H."/>
            <person name="Jorgensen S.L."/>
            <person name="Zaremba-Niedzwiedzka K."/>
            <person name="Martijn J."/>
            <person name="Lind A.E."/>
            <person name="van Eijk R."/>
            <person name="Schleper C."/>
            <person name="Guy L."/>
            <person name="Ettema T.J."/>
        </authorList>
    </citation>
    <scope>NUCLEOTIDE SEQUENCE</scope>
</reference>
<dbReference type="AlphaFoldDB" id="A0A0F9C7Q9"/>